<dbReference type="Pfam" id="PF00372">
    <property type="entry name" value="Hemocyanin_M"/>
    <property type="match status" value="1"/>
</dbReference>
<keyword evidence="4" id="KW-0964">Secreted</keyword>
<comment type="similarity">
    <text evidence="3">Belongs to the tyrosinase family.</text>
</comment>
<dbReference type="Gene3D" id="2.60.40.1520">
    <property type="entry name" value="Hemocyanin, C-terminal domain"/>
    <property type="match status" value="1"/>
</dbReference>
<dbReference type="GO" id="GO:0046872">
    <property type="term" value="F:metal ion binding"/>
    <property type="evidence" value="ECO:0007669"/>
    <property type="project" value="UniProtKB-KW"/>
</dbReference>
<comment type="subcellular location">
    <subcellularLocation>
        <location evidence="2">Secreted</location>
    </subcellularLocation>
</comment>
<dbReference type="SUPFAM" id="SSF81296">
    <property type="entry name" value="E set domains"/>
    <property type="match status" value="1"/>
</dbReference>
<evidence type="ECO:0000256" key="1">
    <source>
        <dbReference type="ARBA" id="ARBA00001973"/>
    </source>
</evidence>
<evidence type="ECO:0000259" key="10">
    <source>
        <dbReference type="PROSITE" id="PS00498"/>
    </source>
</evidence>
<dbReference type="InterPro" id="IPR005203">
    <property type="entry name" value="Hemocyanin_C"/>
</dbReference>
<keyword evidence="5" id="KW-0479">Metal-binding</keyword>
<dbReference type="InterPro" id="IPR005204">
    <property type="entry name" value="Hemocyanin_N"/>
</dbReference>
<evidence type="ECO:0000313" key="11">
    <source>
        <dbReference type="EMBL" id="KAK7591055.1"/>
    </source>
</evidence>
<dbReference type="PROSITE" id="PS00210">
    <property type="entry name" value="HEMOCYANIN_2"/>
    <property type="match status" value="1"/>
</dbReference>
<gene>
    <name evidence="11" type="ORF">V9T40_002668</name>
</gene>
<evidence type="ECO:0000256" key="5">
    <source>
        <dbReference type="ARBA" id="ARBA00022723"/>
    </source>
</evidence>
<evidence type="ECO:0000313" key="12">
    <source>
        <dbReference type="Proteomes" id="UP001367676"/>
    </source>
</evidence>
<keyword evidence="9" id="KW-1015">Disulfide bond</keyword>
<evidence type="ECO:0000256" key="6">
    <source>
        <dbReference type="ARBA" id="ARBA00023002"/>
    </source>
</evidence>
<dbReference type="FunFam" id="2.60.40.1520:FF:000001">
    <property type="entry name" value="Hemocyanin subunit 2"/>
    <property type="match status" value="1"/>
</dbReference>
<protein>
    <recommendedName>
        <fullName evidence="10">Tyrosinase copper-binding domain-containing protein</fullName>
    </recommendedName>
</protein>
<keyword evidence="12" id="KW-1185">Reference proteome</keyword>
<dbReference type="InterPro" id="IPR014756">
    <property type="entry name" value="Ig_E-set"/>
</dbReference>
<dbReference type="EMBL" id="JBBCAQ010000022">
    <property type="protein sequence ID" value="KAK7591055.1"/>
    <property type="molecule type" value="Genomic_DNA"/>
</dbReference>
<dbReference type="Gene3D" id="1.20.1370.10">
    <property type="entry name" value="Hemocyanin, N-terminal domain"/>
    <property type="match status" value="1"/>
</dbReference>
<keyword evidence="7" id="KW-0186">Copper</keyword>
<dbReference type="InterPro" id="IPR036697">
    <property type="entry name" value="Hemocyanin_N_sf"/>
</dbReference>
<evidence type="ECO:0000256" key="2">
    <source>
        <dbReference type="ARBA" id="ARBA00004613"/>
    </source>
</evidence>
<dbReference type="InterPro" id="IPR008922">
    <property type="entry name" value="Di-copper_centre_dom_sf"/>
</dbReference>
<evidence type="ECO:0000256" key="9">
    <source>
        <dbReference type="ARBA" id="ARBA00023157"/>
    </source>
</evidence>
<evidence type="ECO:0000256" key="4">
    <source>
        <dbReference type="ARBA" id="ARBA00022525"/>
    </source>
</evidence>
<dbReference type="AlphaFoldDB" id="A0AAN9TJA5"/>
<dbReference type="PANTHER" id="PTHR11511:SF4">
    <property type="entry name" value="PHENOLOXIDASE 2-RELATED"/>
    <property type="match status" value="1"/>
</dbReference>
<evidence type="ECO:0000256" key="3">
    <source>
        <dbReference type="ARBA" id="ARBA00009928"/>
    </source>
</evidence>
<evidence type="ECO:0000256" key="7">
    <source>
        <dbReference type="ARBA" id="ARBA00023008"/>
    </source>
</evidence>
<dbReference type="Pfam" id="PF03723">
    <property type="entry name" value="Hemocyanin_C"/>
    <property type="match status" value="1"/>
</dbReference>
<dbReference type="Gene3D" id="1.10.1280.10">
    <property type="entry name" value="Di-copper center containing domain from catechol oxidase"/>
    <property type="match status" value="1"/>
</dbReference>
<dbReference type="GO" id="GO:0005576">
    <property type="term" value="C:extracellular region"/>
    <property type="evidence" value="ECO:0007669"/>
    <property type="project" value="UniProtKB-SubCell"/>
</dbReference>
<dbReference type="GO" id="GO:0006582">
    <property type="term" value="P:melanin metabolic process"/>
    <property type="evidence" value="ECO:0007669"/>
    <property type="project" value="UniProtKB-ARBA"/>
</dbReference>
<dbReference type="Pfam" id="PF03722">
    <property type="entry name" value="Hemocyanin_N"/>
    <property type="match status" value="1"/>
</dbReference>
<dbReference type="InterPro" id="IPR002227">
    <property type="entry name" value="Tyrosinase_Cu-bd"/>
</dbReference>
<dbReference type="PANTHER" id="PTHR11511">
    <property type="entry name" value="LARVAL STORAGE PROTEIN/PHENOLOXIDASE"/>
    <property type="match status" value="1"/>
</dbReference>
<dbReference type="SUPFAM" id="SSF48056">
    <property type="entry name" value="Di-copper centre-containing domain"/>
    <property type="match status" value="1"/>
</dbReference>
<reference evidence="11 12" key="1">
    <citation type="submission" date="2024-03" db="EMBL/GenBank/DDBJ databases">
        <title>Adaptation during the transition from Ophiocordyceps entomopathogen to insect associate is accompanied by gene loss and intensified selection.</title>
        <authorList>
            <person name="Ward C.M."/>
            <person name="Onetto C.A."/>
            <person name="Borneman A.R."/>
        </authorList>
    </citation>
    <scope>NUCLEOTIDE SEQUENCE [LARGE SCALE GENOMIC DNA]</scope>
    <source>
        <strain evidence="11">AWRI1</strain>
        <tissue evidence="11">Single Adult Female</tissue>
    </source>
</reference>
<organism evidence="11 12">
    <name type="scientific">Parthenolecanium corni</name>
    <dbReference type="NCBI Taxonomy" id="536013"/>
    <lineage>
        <taxon>Eukaryota</taxon>
        <taxon>Metazoa</taxon>
        <taxon>Ecdysozoa</taxon>
        <taxon>Arthropoda</taxon>
        <taxon>Hexapoda</taxon>
        <taxon>Insecta</taxon>
        <taxon>Pterygota</taxon>
        <taxon>Neoptera</taxon>
        <taxon>Paraneoptera</taxon>
        <taxon>Hemiptera</taxon>
        <taxon>Sternorrhyncha</taxon>
        <taxon>Coccoidea</taxon>
        <taxon>Coccidae</taxon>
        <taxon>Parthenolecanium</taxon>
    </lineage>
</organism>
<name>A0AAN9TJA5_9HEMI</name>
<dbReference type="InterPro" id="IPR013788">
    <property type="entry name" value="Hemocyanin/hexamerin"/>
</dbReference>
<proteinExistence type="inferred from homology"/>
<dbReference type="Proteomes" id="UP001367676">
    <property type="component" value="Unassembled WGS sequence"/>
</dbReference>
<sequence>MTEEQNILDYIPYLFDRPCKTLLTGRDNVEFDIPSEMLIARYKPIKDDIQKKTKHPNRKTVKVKSIVPPPDLSEVEKIKRNESFSLFNPTHRERAHKLIRYLMSISDSESFFAACIYYRDRLNTQLYIYAISVAILHRKDTKSVTLPCNVKVFPQFYLNNEDFAKIQEEITVIPETKRKPILVQLRPTANDLDIEHRVAYWREDIGFNLHHWHWHLVYTTGSTQADIKVVKKDRRGELFYYMHQQMIARYNFERLSNQLARVRRRNNFEEPIVEGYYPKIRDLSTNRDFPSRQPFSFWKDVHREIASDGTVVEVNHVYRWRDVIMNAISDKQLLHENGSYISLDSEKGIDYLGDVVESSILSINPKRYGDLHNAGHELTGYIHDPEYKYLEDVGVMGNNATSARDPLFYLWHAYIDDIFVAHKESLAPYTKEELEFSGITVEKITVKVDGGQDNILCTYFQQDETEISNGLENCKRGFVKVRFIHLQHVPFTYHIQVNNKGAKRNGTVRIFMAPRKDERGEEFTLRQQRRLFIELDRFVYTLQNGSTLIKRHSKESSVTIPYDQLFSPDKKENENNDYYCKCGWPDYLLIPKGTTQGLPADLFVMVSDAEKDFVPDTNSQTFCEKKECKSASEYCGLRDKKYPDKRAMGYPFDRLPDTSLISVPKLKEFRAPYKNMKAKKVVIKFDPEVREMPNEDDEKLLV</sequence>
<dbReference type="InterPro" id="IPR037020">
    <property type="entry name" value="Hemocyanin_C_sf"/>
</dbReference>
<feature type="domain" description="Tyrosinase copper-binding" evidence="10">
    <location>
        <begin position="405"/>
        <end position="416"/>
    </location>
</feature>
<accession>A0AAN9TJA5</accession>
<comment type="caution">
    <text evidence="11">The sequence shown here is derived from an EMBL/GenBank/DDBJ whole genome shotgun (WGS) entry which is preliminary data.</text>
</comment>
<comment type="cofactor">
    <cofactor evidence="1">
        <name>Cu(2+)</name>
        <dbReference type="ChEBI" id="CHEBI:29036"/>
    </cofactor>
</comment>
<keyword evidence="8" id="KW-0503">Monooxygenase</keyword>
<keyword evidence="6" id="KW-0560">Oxidoreductase</keyword>
<dbReference type="SUPFAM" id="SSF48050">
    <property type="entry name" value="Hemocyanin, N-terminal domain"/>
    <property type="match status" value="1"/>
</dbReference>
<evidence type="ECO:0000256" key="8">
    <source>
        <dbReference type="ARBA" id="ARBA00023033"/>
    </source>
</evidence>
<dbReference type="PRINTS" id="PR00187">
    <property type="entry name" value="HAEMOCYANIN"/>
</dbReference>
<dbReference type="PROSITE" id="PS00498">
    <property type="entry name" value="TYROSINASE_2"/>
    <property type="match status" value="1"/>
</dbReference>
<dbReference type="InterPro" id="IPR000896">
    <property type="entry name" value="Hemocyanin/hexamerin_mid_dom"/>
</dbReference>
<dbReference type="GO" id="GO:0004503">
    <property type="term" value="F:tyrosinase activity"/>
    <property type="evidence" value="ECO:0007669"/>
    <property type="project" value="UniProtKB-ARBA"/>
</dbReference>